<dbReference type="InterPro" id="IPR051556">
    <property type="entry name" value="N-term/lysine_N-AcTrnsfr"/>
</dbReference>
<sequence length="193" mass="22133">MTVKEMIQADEHDVGSQDSTENIEYNGCPSNISKPRVGTVELGDVTPHNIKLLRRLNQVIFPVSYNDKFYKDVLESGPLAKLAFYNDIMVGAVCCRVDTTDPNVRRLYIMTLGCLSSYRRLGIGTEMVRHVLDYVTNKDTNFDSIFLHVQVNNQDAIEFYQKFGFEILETRKNYYKRIEPPDAHVLSKCLKKA</sequence>
<keyword evidence="4" id="KW-0012">Acyltransferase</keyword>
<proteinExistence type="predicted"/>
<evidence type="ECO:0000256" key="11">
    <source>
        <dbReference type="ARBA" id="ARBA00049002"/>
    </source>
</evidence>
<comment type="catalytic activity">
    <reaction evidence="13">
        <text>N-terminal L-methionyl-L-threonyl-[protein] + acetyl-CoA = N-terminal N(alpha)-acetyl-L-methionyl-L-threonyl-[protein] + CoA + H(+)</text>
        <dbReference type="Rhea" id="RHEA:50576"/>
        <dbReference type="Rhea" id="RHEA-COMP:12732"/>
        <dbReference type="Rhea" id="RHEA-COMP:12733"/>
        <dbReference type="ChEBI" id="CHEBI:15378"/>
        <dbReference type="ChEBI" id="CHEBI:57287"/>
        <dbReference type="ChEBI" id="CHEBI:57288"/>
        <dbReference type="ChEBI" id="CHEBI:133404"/>
        <dbReference type="ChEBI" id="CHEBI:133405"/>
        <dbReference type="EC" id="2.3.1.258"/>
    </reaction>
</comment>
<dbReference type="PROSITE" id="PS51186">
    <property type="entry name" value="GNAT"/>
    <property type="match status" value="1"/>
</dbReference>
<comment type="catalytic activity">
    <reaction evidence="9">
        <text>N-terminal L-methionyl-L-lysyl-[protein] + acetyl-CoA = N-terminal N(alpha)-acetyl-L-methionyl-L-lysyl-[protein] + CoA + H(+)</text>
        <dbReference type="Rhea" id="RHEA:50580"/>
        <dbReference type="Rhea" id="RHEA-COMP:12734"/>
        <dbReference type="Rhea" id="RHEA-COMP:12735"/>
        <dbReference type="ChEBI" id="CHEBI:15378"/>
        <dbReference type="ChEBI" id="CHEBI:57287"/>
        <dbReference type="ChEBI" id="CHEBI:57288"/>
        <dbReference type="ChEBI" id="CHEBI:133406"/>
        <dbReference type="ChEBI" id="CHEBI:133407"/>
        <dbReference type="EC" id="2.3.1.258"/>
    </reaction>
</comment>
<feature type="region of interest" description="Disordered" evidence="14">
    <location>
        <begin position="1"/>
        <end position="22"/>
    </location>
</feature>
<keyword evidence="2" id="KW-0963">Cytoplasm</keyword>
<dbReference type="Gene3D" id="3.40.630.30">
    <property type="match status" value="1"/>
</dbReference>
<dbReference type="GO" id="GO:0007064">
    <property type="term" value="P:mitotic sister chromatid cohesion"/>
    <property type="evidence" value="ECO:0007669"/>
    <property type="project" value="TreeGrafter"/>
</dbReference>
<dbReference type="InterPro" id="IPR000182">
    <property type="entry name" value="GNAT_dom"/>
</dbReference>
<comment type="catalytic activity">
    <reaction evidence="10">
        <text>N-terminal L-methionyl-L-valyl-[protein] + acetyl-CoA = N-terminal N(alpha)-acetyl-L-methionyl-L-valyl-[protein] + CoA + H(+)</text>
        <dbReference type="Rhea" id="RHEA:50572"/>
        <dbReference type="Rhea" id="RHEA-COMP:12730"/>
        <dbReference type="Rhea" id="RHEA-COMP:12731"/>
        <dbReference type="ChEBI" id="CHEBI:15378"/>
        <dbReference type="ChEBI" id="CHEBI:57287"/>
        <dbReference type="ChEBI" id="CHEBI:57288"/>
        <dbReference type="ChEBI" id="CHEBI:133402"/>
        <dbReference type="ChEBI" id="CHEBI:133403"/>
        <dbReference type="EC" id="2.3.1.258"/>
    </reaction>
</comment>
<feature type="domain" description="N-acetyltransferase" evidence="15">
    <location>
        <begin position="40"/>
        <end position="192"/>
    </location>
</feature>
<comment type="catalytic activity">
    <reaction evidence="11">
        <text>N-terminal L-methionyl-L-alanyl-[protein] + acetyl-CoA = N-terminal N(alpha)-acetyl-L-methionyl-L-alanyl-[protein] + CoA + H(+)</text>
        <dbReference type="Rhea" id="RHEA:50564"/>
        <dbReference type="Rhea" id="RHEA-COMP:12726"/>
        <dbReference type="Rhea" id="RHEA-COMP:12727"/>
        <dbReference type="ChEBI" id="CHEBI:15378"/>
        <dbReference type="ChEBI" id="CHEBI:57287"/>
        <dbReference type="ChEBI" id="CHEBI:57288"/>
        <dbReference type="ChEBI" id="CHEBI:133398"/>
        <dbReference type="ChEBI" id="CHEBI:133399"/>
        <dbReference type="EC" id="2.3.1.258"/>
    </reaction>
</comment>
<name>A0A9Q0RQF4_BLOTA</name>
<evidence type="ECO:0000256" key="12">
    <source>
        <dbReference type="ARBA" id="ARBA00049103"/>
    </source>
</evidence>
<organism evidence="16 17">
    <name type="scientific">Blomia tropicalis</name>
    <name type="common">Mite</name>
    <dbReference type="NCBI Taxonomy" id="40697"/>
    <lineage>
        <taxon>Eukaryota</taxon>
        <taxon>Metazoa</taxon>
        <taxon>Ecdysozoa</taxon>
        <taxon>Arthropoda</taxon>
        <taxon>Chelicerata</taxon>
        <taxon>Arachnida</taxon>
        <taxon>Acari</taxon>
        <taxon>Acariformes</taxon>
        <taxon>Sarcoptiformes</taxon>
        <taxon>Astigmata</taxon>
        <taxon>Glycyphagoidea</taxon>
        <taxon>Echimyopodidae</taxon>
        <taxon>Blomia</taxon>
    </lineage>
</organism>
<dbReference type="AlphaFoldDB" id="A0A9Q0RQF4"/>
<comment type="catalytic activity">
    <reaction evidence="8">
        <text>N-terminal L-methionyl-L-phenylalanyl-[protein] + acetyl-CoA = N-terminal N(alpha)-acetyl-L-methionyl-L-phenylalanyl-[protein] + CoA + H(+)</text>
        <dbReference type="Rhea" id="RHEA:50528"/>
        <dbReference type="Rhea" id="RHEA-COMP:12715"/>
        <dbReference type="Rhea" id="RHEA-COMP:12716"/>
        <dbReference type="ChEBI" id="CHEBI:15378"/>
        <dbReference type="ChEBI" id="CHEBI:57287"/>
        <dbReference type="ChEBI" id="CHEBI:57288"/>
        <dbReference type="ChEBI" id="CHEBI:133382"/>
        <dbReference type="ChEBI" id="CHEBI:133383"/>
        <dbReference type="EC" id="2.3.1.258"/>
    </reaction>
</comment>
<keyword evidence="3" id="KW-0808">Transferase</keyword>
<dbReference type="GO" id="GO:0120518">
    <property type="term" value="F:protein N-terminal-methionine acetyltransferase activity"/>
    <property type="evidence" value="ECO:0007669"/>
    <property type="project" value="UniProtKB-EC"/>
</dbReference>
<reference evidence="16" key="1">
    <citation type="submission" date="2022-12" db="EMBL/GenBank/DDBJ databases">
        <title>Genome assemblies of Blomia tropicalis.</title>
        <authorList>
            <person name="Cui Y."/>
        </authorList>
    </citation>
    <scope>NUCLEOTIDE SEQUENCE</scope>
    <source>
        <tissue evidence="16">Adult mites</tissue>
    </source>
</reference>
<dbReference type="FunFam" id="3.40.630.30:FF:000078">
    <property type="entry name" value="N-alpha-acetyltransferase 50"/>
    <property type="match status" value="1"/>
</dbReference>
<protein>
    <recommendedName>
        <fullName evidence="5">N-terminal methionine N(alpha)-acetyltransferase NatE</fullName>
        <ecNumber evidence="5">2.3.1.258</ecNumber>
    </recommendedName>
</protein>
<evidence type="ECO:0000256" key="4">
    <source>
        <dbReference type="ARBA" id="ARBA00023315"/>
    </source>
</evidence>
<comment type="subcellular location">
    <subcellularLocation>
        <location evidence="1">Cytoplasm</location>
    </subcellularLocation>
</comment>
<evidence type="ECO:0000313" key="16">
    <source>
        <dbReference type="EMBL" id="KAJ6222759.1"/>
    </source>
</evidence>
<evidence type="ECO:0000256" key="13">
    <source>
        <dbReference type="ARBA" id="ARBA00049454"/>
    </source>
</evidence>
<comment type="caution">
    <text evidence="16">The sequence shown here is derived from an EMBL/GenBank/DDBJ whole genome shotgun (WGS) entry which is preliminary data.</text>
</comment>
<evidence type="ECO:0000256" key="6">
    <source>
        <dbReference type="ARBA" id="ARBA00048251"/>
    </source>
</evidence>
<dbReference type="PANTHER" id="PTHR42919:SF8">
    <property type="entry name" value="N-ALPHA-ACETYLTRANSFERASE 50"/>
    <property type="match status" value="1"/>
</dbReference>
<evidence type="ECO:0000259" key="15">
    <source>
        <dbReference type="PROSITE" id="PS51186"/>
    </source>
</evidence>
<dbReference type="EC" id="2.3.1.258" evidence="5"/>
<dbReference type="GO" id="GO:0031415">
    <property type="term" value="C:NatA complex"/>
    <property type="evidence" value="ECO:0007669"/>
    <property type="project" value="TreeGrafter"/>
</dbReference>
<dbReference type="Proteomes" id="UP001142055">
    <property type="component" value="Chromosome 1"/>
</dbReference>
<comment type="catalytic activity">
    <reaction evidence="12">
        <text>N-terminal L-methionyl-L-leucyl-[protein] + acetyl-CoA = N-terminal N(alpha)-acetyl-L-methionyl-L-leucyl-[protein] + CoA + H(+)</text>
        <dbReference type="Rhea" id="RHEA:50520"/>
        <dbReference type="Rhea" id="RHEA-COMP:12711"/>
        <dbReference type="Rhea" id="RHEA-COMP:12712"/>
        <dbReference type="ChEBI" id="CHEBI:15378"/>
        <dbReference type="ChEBI" id="CHEBI:57287"/>
        <dbReference type="ChEBI" id="CHEBI:57288"/>
        <dbReference type="ChEBI" id="CHEBI:133377"/>
        <dbReference type="ChEBI" id="CHEBI:133378"/>
        <dbReference type="EC" id="2.3.1.258"/>
    </reaction>
</comment>
<comment type="catalytic activity">
    <reaction evidence="7">
        <text>N-terminal L-methionyl-L-tyrosyl-[protein] + acetyl-CoA = N-terminal N(alpha)-acetyl-L-methionyl-L-tyrosyl-[protein] + CoA + H(+)</text>
        <dbReference type="Rhea" id="RHEA:50532"/>
        <dbReference type="Rhea" id="RHEA-COMP:12717"/>
        <dbReference type="Rhea" id="RHEA-COMP:12718"/>
        <dbReference type="ChEBI" id="CHEBI:15378"/>
        <dbReference type="ChEBI" id="CHEBI:57287"/>
        <dbReference type="ChEBI" id="CHEBI:57288"/>
        <dbReference type="ChEBI" id="CHEBI:133384"/>
        <dbReference type="ChEBI" id="CHEBI:133385"/>
        <dbReference type="EC" id="2.3.1.258"/>
    </reaction>
</comment>
<evidence type="ECO:0000256" key="14">
    <source>
        <dbReference type="SAM" id="MobiDB-lite"/>
    </source>
</evidence>
<evidence type="ECO:0000256" key="10">
    <source>
        <dbReference type="ARBA" id="ARBA00048799"/>
    </source>
</evidence>
<evidence type="ECO:0000256" key="8">
    <source>
        <dbReference type="ARBA" id="ARBA00048490"/>
    </source>
</evidence>
<evidence type="ECO:0000256" key="1">
    <source>
        <dbReference type="ARBA" id="ARBA00004496"/>
    </source>
</evidence>
<dbReference type="Pfam" id="PF00583">
    <property type="entry name" value="Acetyltransf_1"/>
    <property type="match status" value="1"/>
</dbReference>
<evidence type="ECO:0000256" key="7">
    <source>
        <dbReference type="ARBA" id="ARBA00048335"/>
    </source>
</evidence>
<evidence type="ECO:0000256" key="2">
    <source>
        <dbReference type="ARBA" id="ARBA00022490"/>
    </source>
</evidence>
<dbReference type="CDD" id="cd04301">
    <property type="entry name" value="NAT_SF"/>
    <property type="match status" value="1"/>
</dbReference>
<keyword evidence="17" id="KW-1185">Reference proteome</keyword>
<evidence type="ECO:0000256" key="3">
    <source>
        <dbReference type="ARBA" id="ARBA00022679"/>
    </source>
</evidence>
<evidence type="ECO:0000256" key="9">
    <source>
        <dbReference type="ARBA" id="ARBA00048618"/>
    </source>
</evidence>
<dbReference type="PANTHER" id="PTHR42919">
    <property type="entry name" value="N-ALPHA-ACETYLTRANSFERASE"/>
    <property type="match status" value="1"/>
</dbReference>
<accession>A0A9Q0RQF4</accession>
<evidence type="ECO:0000313" key="17">
    <source>
        <dbReference type="Proteomes" id="UP001142055"/>
    </source>
</evidence>
<dbReference type="SUPFAM" id="SSF55729">
    <property type="entry name" value="Acyl-CoA N-acyltransferases (Nat)"/>
    <property type="match status" value="1"/>
</dbReference>
<dbReference type="EMBL" id="JAPWDV010000001">
    <property type="protein sequence ID" value="KAJ6222759.1"/>
    <property type="molecule type" value="Genomic_DNA"/>
</dbReference>
<comment type="catalytic activity">
    <reaction evidence="6">
        <text>N-terminal L-methionyl-L-seryl-[protein] + acetyl-CoA = N-terminal N(alpha)-acetyl-L-methionyl-L-seryl-[protein] + CoA + H(+)</text>
        <dbReference type="Rhea" id="RHEA:50568"/>
        <dbReference type="Rhea" id="RHEA-COMP:12728"/>
        <dbReference type="Rhea" id="RHEA-COMP:12729"/>
        <dbReference type="ChEBI" id="CHEBI:15378"/>
        <dbReference type="ChEBI" id="CHEBI:57287"/>
        <dbReference type="ChEBI" id="CHEBI:57288"/>
        <dbReference type="ChEBI" id="CHEBI:133400"/>
        <dbReference type="ChEBI" id="CHEBI:133401"/>
        <dbReference type="EC" id="2.3.1.258"/>
    </reaction>
</comment>
<gene>
    <name evidence="16" type="ORF">RDWZM_001304</name>
</gene>
<dbReference type="InterPro" id="IPR016181">
    <property type="entry name" value="Acyl_CoA_acyltransferase"/>
</dbReference>
<evidence type="ECO:0000256" key="5">
    <source>
        <dbReference type="ARBA" id="ARBA00039121"/>
    </source>
</evidence>
<dbReference type="OMA" id="ICCRLET"/>